<proteinExistence type="inferred from homology"/>
<dbReference type="GO" id="GO:0000166">
    <property type="term" value="F:nucleotide binding"/>
    <property type="evidence" value="ECO:0007669"/>
    <property type="project" value="UniProtKB-KW"/>
</dbReference>
<evidence type="ECO:0000313" key="24">
    <source>
        <dbReference type="EMBL" id="TDH10991.1"/>
    </source>
</evidence>
<dbReference type="GO" id="GO:0035556">
    <property type="term" value="P:intracellular signal transduction"/>
    <property type="evidence" value="ECO:0007669"/>
    <property type="project" value="InterPro"/>
</dbReference>
<dbReference type="InterPro" id="IPR001054">
    <property type="entry name" value="A/G_cyclase"/>
</dbReference>
<dbReference type="SUPFAM" id="SSF50985">
    <property type="entry name" value="RCC1/BLIP-II"/>
    <property type="match status" value="1"/>
</dbReference>
<dbReference type="GO" id="GO:0051301">
    <property type="term" value="P:cell division"/>
    <property type="evidence" value="ECO:0007669"/>
    <property type="project" value="UniProtKB-KW"/>
</dbReference>
<keyword evidence="12" id="KW-0498">Mitosis</keyword>
<evidence type="ECO:0000256" key="2">
    <source>
        <dbReference type="ARBA" id="ARBA00004214"/>
    </source>
</evidence>
<dbReference type="GO" id="GO:0016849">
    <property type="term" value="F:phosphorus-oxygen lyase activity"/>
    <property type="evidence" value="ECO:0007669"/>
    <property type="project" value="InterPro"/>
</dbReference>
<feature type="repeat" description="RCC1" evidence="19">
    <location>
        <begin position="868"/>
        <end position="919"/>
    </location>
</feature>
<evidence type="ECO:0000256" key="16">
    <source>
        <dbReference type="ARBA" id="ARBA00023242"/>
    </source>
</evidence>
<dbReference type="GO" id="GO:0005819">
    <property type="term" value="C:spindle"/>
    <property type="evidence" value="ECO:0007669"/>
    <property type="project" value="UniProtKB-SubCell"/>
</dbReference>
<evidence type="ECO:0000256" key="14">
    <source>
        <dbReference type="ARBA" id="ARBA00023212"/>
    </source>
</evidence>
<evidence type="ECO:0000256" key="10">
    <source>
        <dbReference type="ARBA" id="ARBA00022737"/>
    </source>
</evidence>
<evidence type="ECO:0000256" key="12">
    <source>
        <dbReference type="ARBA" id="ARBA00022776"/>
    </source>
</evidence>
<name>A0A484D6V9_PERFV</name>
<evidence type="ECO:0000259" key="23">
    <source>
        <dbReference type="PROSITE" id="PS50125"/>
    </source>
</evidence>
<dbReference type="InterPro" id="IPR018297">
    <property type="entry name" value="A/G_cyclase_CS"/>
</dbReference>
<keyword evidence="16" id="KW-0539">Nucleus</keyword>
<dbReference type="FunFam" id="2.130.10.30:FF:000009">
    <property type="entry name" value="Regulator of chromosome condensation 2"/>
    <property type="match status" value="1"/>
</dbReference>
<organism evidence="24 25">
    <name type="scientific">Perca flavescens</name>
    <name type="common">American yellow perch</name>
    <name type="synonym">Morone flavescens</name>
    <dbReference type="NCBI Taxonomy" id="8167"/>
    <lineage>
        <taxon>Eukaryota</taxon>
        <taxon>Metazoa</taxon>
        <taxon>Chordata</taxon>
        <taxon>Craniata</taxon>
        <taxon>Vertebrata</taxon>
        <taxon>Euteleostomi</taxon>
        <taxon>Actinopterygii</taxon>
        <taxon>Neopterygii</taxon>
        <taxon>Teleostei</taxon>
        <taxon>Neoteleostei</taxon>
        <taxon>Acanthomorphata</taxon>
        <taxon>Eupercaria</taxon>
        <taxon>Perciformes</taxon>
        <taxon>Percoidei</taxon>
        <taxon>Percidae</taxon>
        <taxon>Percinae</taxon>
        <taxon>Perca</taxon>
    </lineage>
</organism>
<keyword evidence="18" id="KW-0137">Centromere</keyword>
<keyword evidence="17" id="KW-0131">Cell cycle</keyword>
<dbReference type="SUPFAM" id="SSF55073">
    <property type="entry name" value="Nucleotide cyclase"/>
    <property type="match status" value="1"/>
</dbReference>
<dbReference type="PRINTS" id="PR00633">
    <property type="entry name" value="RCCNDNSATION"/>
</dbReference>
<dbReference type="InterPro" id="IPR028641">
    <property type="entry name" value="RCC2"/>
</dbReference>
<feature type="coiled-coil region" evidence="21">
    <location>
        <begin position="377"/>
        <end position="404"/>
    </location>
</feature>
<evidence type="ECO:0000256" key="11">
    <source>
        <dbReference type="ARBA" id="ARBA00022741"/>
    </source>
</evidence>
<keyword evidence="15 20" id="KW-0456">Lyase</keyword>
<dbReference type="SMART" id="SM00044">
    <property type="entry name" value="CYCc"/>
    <property type="match status" value="1"/>
</dbReference>
<dbReference type="STRING" id="8167.A0A484D6V9"/>
<dbReference type="PROSITE" id="PS00452">
    <property type="entry name" value="GUANYLATE_CYCLASE_1"/>
    <property type="match status" value="1"/>
</dbReference>
<keyword evidence="21" id="KW-0175">Coiled coil</keyword>
<dbReference type="FunFam" id="3.30.70.1230:FF:000030">
    <property type="entry name" value="Si:ch211-215j19.12"/>
    <property type="match status" value="1"/>
</dbReference>
<comment type="caution">
    <text evidence="24">The sequence shown here is derived from an EMBL/GenBank/DDBJ whole genome shotgun (WGS) entry which is preliminary data.</text>
</comment>
<dbReference type="PANTHER" id="PTHR46207">
    <property type="entry name" value="PROTEIN RCC2"/>
    <property type="match status" value="1"/>
</dbReference>
<dbReference type="GO" id="GO:0009190">
    <property type="term" value="P:cyclic nucleotide biosynthetic process"/>
    <property type="evidence" value="ECO:0007669"/>
    <property type="project" value="InterPro"/>
</dbReference>
<dbReference type="Pfam" id="PF00415">
    <property type="entry name" value="RCC1"/>
    <property type="match status" value="4"/>
</dbReference>
<evidence type="ECO:0000256" key="4">
    <source>
        <dbReference type="ARBA" id="ARBA00004584"/>
    </source>
</evidence>
<keyword evidence="6" id="KW-0158">Chromosome</keyword>
<dbReference type="PROSITE" id="PS50125">
    <property type="entry name" value="GUANYLATE_CYCLASE_2"/>
    <property type="match status" value="1"/>
</dbReference>
<accession>A0A484D6V9</accession>
<gene>
    <name evidence="24" type="ORF">EPR50_G00081300</name>
</gene>
<dbReference type="PANTHER" id="PTHR46207:SF1">
    <property type="entry name" value="PROTEIN RCC2"/>
    <property type="match status" value="1"/>
</dbReference>
<comment type="subcellular location">
    <subcellularLocation>
        <location evidence="3">Cell membrane</location>
        <topology evidence="3">Peripheral membrane protein</topology>
        <orientation evidence="3">Cytoplasmic side</orientation>
    </subcellularLocation>
    <subcellularLocation>
        <location evidence="4">Chromosome</location>
        <location evidence="4">Centromere</location>
    </subcellularLocation>
    <subcellularLocation>
        <location evidence="1">Cytoplasm</location>
        <location evidence="1">Cytoskeleton</location>
        <location evidence="1">Spindle</location>
    </subcellularLocation>
    <subcellularLocation>
        <location evidence="2">Midbody</location>
    </subcellularLocation>
    <subcellularLocation>
        <location evidence="5">Nucleus</location>
        <location evidence="5">Nucleolus</location>
    </subcellularLocation>
</comment>
<feature type="repeat" description="RCC1" evidence="19">
    <location>
        <begin position="1147"/>
        <end position="1201"/>
    </location>
</feature>
<dbReference type="GO" id="GO:0031267">
    <property type="term" value="F:small GTPase binding"/>
    <property type="evidence" value="ECO:0007669"/>
    <property type="project" value="TreeGrafter"/>
</dbReference>
<keyword evidence="8" id="KW-0963">Cytoplasm</keyword>
<evidence type="ECO:0000256" key="7">
    <source>
        <dbReference type="ARBA" id="ARBA00022475"/>
    </source>
</evidence>
<keyword evidence="14" id="KW-0206">Cytoskeleton</keyword>
<evidence type="ECO:0000256" key="8">
    <source>
        <dbReference type="ARBA" id="ARBA00022490"/>
    </source>
</evidence>
<keyword evidence="11" id="KW-0547">Nucleotide-binding</keyword>
<dbReference type="InterPro" id="IPR009091">
    <property type="entry name" value="RCC1/BLIP-II"/>
</dbReference>
<evidence type="ECO:0000256" key="17">
    <source>
        <dbReference type="ARBA" id="ARBA00023306"/>
    </source>
</evidence>
<keyword evidence="10" id="KW-0677">Repeat</keyword>
<evidence type="ECO:0000256" key="13">
    <source>
        <dbReference type="ARBA" id="ARBA00023136"/>
    </source>
</evidence>
<evidence type="ECO:0000256" key="22">
    <source>
        <dbReference type="SAM" id="MobiDB-lite"/>
    </source>
</evidence>
<dbReference type="EMBL" id="SCKG01000007">
    <property type="protein sequence ID" value="TDH10991.1"/>
    <property type="molecule type" value="Genomic_DNA"/>
</dbReference>
<dbReference type="Gene3D" id="6.10.250.780">
    <property type="match status" value="1"/>
</dbReference>
<comment type="similarity">
    <text evidence="20">Belongs to the adenylyl cyclase class-4/guanylyl cyclase family.</text>
</comment>
<dbReference type="Gene3D" id="2.130.10.30">
    <property type="entry name" value="Regulator of chromosome condensation 1/beta-lactamase-inhibitor protein II"/>
    <property type="match status" value="2"/>
</dbReference>
<dbReference type="Pfam" id="PF00211">
    <property type="entry name" value="Guanylate_cyc"/>
    <property type="match status" value="1"/>
</dbReference>
<dbReference type="PROSITE" id="PS50012">
    <property type="entry name" value="RCC1_3"/>
    <property type="match status" value="5"/>
</dbReference>
<dbReference type="GO" id="GO:0030496">
    <property type="term" value="C:midbody"/>
    <property type="evidence" value="ECO:0007669"/>
    <property type="project" value="UniProtKB-SubCell"/>
</dbReference>
<keyword evidence="13" id="KW-0472">Membrane</keyword>
<reference evidence="24 25" key="1">
    <citation type="submission" date="2019-01" db="EMBL/GenBank/DDBJ databases">
        <title>A chromosome-scale genome assembly of the yellow perch, Perca flavescens.</title>
        <authorList>
            <person name="Feron R."/>
            <person name="Morvezen R."/>
            <person name="Bestin A."/>
            <person name="Haffray P."/>
            <person name="Klopp C."/>
            <person name="Zahm M."/>
            <person name="Cabau C."/>
            <person name="Roques C."/>
            <person name="Donnadieu C."/>
            <person name="Bouchez O."/>
            <person name="Christie M."/>
            <person name="Larson W."/>
            <person name="Guiguen Y."/>
        </authorList>
    </citation>
    <scope>NUCLEOTIDE SEQUENCE [LARGE SCALE GENOMIC DNA]</scope>
    <source>
        <strain evidence="24">YP-PL-M2</strain>
        <tissue evidence="24">Blood</tissue>
    </source>
</reference>
<evidence type="ECO:0000256" key="3">
    <source>
        <dbReference type="ARBA" id="ARBA00004413"/>
    </source>
</evidence>
<dbReference type="GO" id="GO:0005886">
    <property type="term" value="C:plasma membrane"/>
    <property type="evidence" value="ECO:0007669"/>
    <property type="project" value="UniProtKB-SubCell"/>
</dbReference>
<dbReference type="AlphaFoldDB" id="A0A484D6V9"/>
<keyword evidence="25" id="KW-1185">Reference proteome</keyword>
<dbReference type="FunFam" id="2.130.10.30:FF:000022">
    <property type="entry name" value="RCC2 isoform 1"/>
    <property type="match status" value="1"/>
</dbReference>
<dbReference type="Proteomes" id="UP000295070">
    <property type="component" value="Chromosome 7"/>
</dbReference>
<evidence type="ECO:0000256" key="19">
    <source>
        <dbReference type="PROSITE-ProRule" id="PRU00235"/>
    </source>
</evidence>
<evidence type="ECO:0000256" key="18">
    <source>
        <dbReference type="ARBA" id="ARBA00023328"/>
    </source>
</evidence>
<dbReference type="GO" id="GO:0000775">
    <property type="term" value="C:chromosome, centromeric region"/>
    <property type="evidence" value="ECO:0007669"/>
    <property type="project" value="UniProtKB-SubCell"/>
</dbReference>
<feature type="repeat" description="RCC1" evidence="19">
    <location>
        <begin position="920"/>
        <end position="971"/>
    </location>
</feature>
<sequence length="1221" mass="135078">MSSLDLMKKECFASGTLSSASLKRRFKRRVAPRAQQDADSECQLCRCSIFSLSGSSRTVRRILTACVLSFLALLGSVSIDLSSNFDLLHTTEGAYNELTSCRTIAILQLVRKLQNMRRLFAKDVANETLKASFSEVVFPVFDHLCGEKLGHSNGHGVPCGVELAGFCQEMLWSVQGFLNASLDTNGTSENGTSAYSLAIGRLLDIWGTAEETLVKVKQHYNWRDVLSARLLIKFIELNHQLMDFPHVATHTDFQHKWTYELSYLGFARVMTERLNECWLENIDFKLNSSQRVKHSYIFDTSLWQISGAGTELLSGSHTGIQALTNTQRCLFDRAVPALRLESRSVSSGLSMKVCLLAIACLIYPVVMFSFKQMTEWIQNYAQSLKEKTEDLKRQRQLAEDLLHQMLPKSVAKQLRQQKHVEAESYEKVTIFFSDIVGFTSISASCAPLQVVEMLNNLYMCFDTRIDSYNVYKVETIGDAYMVVSGLPERNGDRHADEIAKMALDLLAAVRQVSIPHMPDHRLELRAGIHTGPCVAGIVGYKMPRYCLFGDTVNTASRMESTSLPQRIHTSSETYLALIKDNAYELQLRGEIEVKGKGKMNTYWLIGHKNYSVQNDSLVCHWNPNKTRKKKTVAGTDVSAANSSVTVQSLSENTTTAVSLPSSDRPGLSVAAHMEHYNGGYGTLGSMIGGLQGVDEPANTAASFVQINQTGDGQRAAESGNHRFWIENMPRTKVTDVSGNGGVKKKRASGKRKERDFSSDDEFDYEQENNKKPGKLSAKSGLQPVTVADDVKEKIKLEGSKVKGQLLIFGATNWDLIGRKEVPKQQAAFRNLGQNLWGPHRYGCLNDIQVSCVVSGPCAAHSLLMTTEGKLWSWGRNEKGQLGHGDTKRLEAPKLIEGLAEHVIVAAACGRNHTLALTEDGTAYSFGENKLGQLGQGNQTDAVLSPAPICYNGQPLVKVACGAEFSMVVDCKGNLYSFGCPEYGQLGHNSDGKFIARAQRIEFDCELIPRRVAIFIEKSKDGQVTPVPNVVVRDVACGCNHTLVLDSQKRVFSWGFGGYGRLGHTEPKDEMVPRLVKLFDFPGRGASQICSGYQCSFAVSEMGGLFFWGVTNTSRESTMYPKVVQDLCGWKIRSVACGKTSILIAADESMISWGPSPTFGELGYGDSKPKSSTTAQEVKTLDGIYIEQVVMGYCHSLVIARQDTEQEKEKLKKLPEYNPRTL</sequence>
<feature type="region of interest" description="Disordered" evidence="22">
    <location>
        <begin position="727"/>
        <end position="780"/>
    </location>
</feature>
<keyword evidence="7" id="KW-1003">Cell membrane</keyword>
<protein>
    <recommendedName>
        <fullName evidence="23">Guanylate cyclase domain-containing protein</fullName>
    </recommendedName>
</protein>
<dbReference type="InterPro" id="IPR000408">
    <property type="entry name" value="Reg_chr_condens"/>
</dbReference>
<evidence type="ECO:0000313" key="25">
    <source>
        <dbReference type="Proteomes" id="UP000295070"/>
    </source>
</evidence>
<evidence type="ECO:0000256" key="6">
    <source>
        <dbReference type="ARBA" id="ARBA00022454"/>
    </source>
</evidence>
<dbReference type="CDD" id="cd07302">
    <property type="entry name" value="CHD"/>
    <property type="match status" value="1"/>
</dbReference>
<evidence type="ECO:0000256" key="9">
    <source>
        <dbReference type="ARBA" id="ARBA00022618"/>
    </source>
</evidence>
<dbReference type="GO" id="GO:0005730">
    <property type="term" value="C:nucleolus"/>
    <property type="evidence" value="ECO:0007669"/>
    <property type="project" value="UniProtKB-SubCell"/>
</dbReference>
<feature type="repeat" description="RCC1" evidence="19">
    <location>
        <begin position="1048"/>
        <end position="1101"/>
    </location>
</feature>
<dbReference type="Gene3D" id="3.30.70.1230">
    <property type="entry name" value="Nucleotide cyclase"/>
    <property type="match status" value="1"/>
</dbReference>
<dbReference type="InterPro" id="IPR029787">
    <property type="entry name" value="Nucleotide_cyclase"/>
</dbReference>
<evidence type="ECO:0000256" key="1">
    <source>
        <dbReference type="ARBA" id="ARBA00004186"/>
    </source>
</evidence>
<evidence type="ECO:0000256" key="15">
    <source>
        <dbReference type="ARBA" id="ARBA00023239"/>
    </source>
</evidence>
<keyword evidence="9" id="KW-0132">Cell division</keyword>
<evidence type="ECO:0000256" key="20">
    <source>
        <dbReference type="RuleBase" id="RU000405"/>
    </source>
</evidence>
<feature type="domain" description="Guanylate cyclase" evidence="23">
    <location>
        <begin position="429"/>
        <end position="559"/>
    </location>
</feature>
<dbReference type="PROSITE" id="PS00626">
    <property type="entry name" value="RCC1_2"/>
    <property type="match status" value="2"/>
</dbReference>
<feature type="repeat" description="RCC1" evidence="19">
    <location>
        <begin position="972"/>
        <end position="1047"/>
    </location>
</feature>
<evidence type="ECO:0000256" key="5">
    <source>
        <dbReference type="ARBA" id="ARBA00004604"/>
    </source>
</evidence>
<evidence type="ECO:0000256" key="21">
    <source>
        <dbReference type="SAM" id="Coils"/>
    </source>
</evidence>